<keyword evidence="2" id="KW-1133">Transmembrane helix</keyword>
<dbReference type="GeneID" id="28975751"/>
<dbReference type="Proteomes" id="UP000053890">
    <property type="component" value="Unassembled WGS sequence"/>
</dbReference>
<protein>
    <recommendedName>
        <fullName evidence="5">Proteophosphoglycan ppg4</fullName>
    </recommendedName>
</protein>
<feature type="transmembrane region" description="Helical" evidence="2">
    <location>
        <begin position="428"/>
        <end position="450"/>
    </location>
</feature>
<accession>A0A0N8PZB8</accession>
<proteinExistence type="predicted"/>
<evidence type="ECO:0000256" key="1">
    <source>
        <dbReference type="SAM" id="MobiDB-lite"/>
    </source>
</evidence>
<feature type="transmembrane region" description="Helical" evidence="2">
    <location>
        <begin position="470"/>
        <end position="489"/>
    </location>
</feature>
<dbReference type="RefSeq" id="XP_018267934.1">
    <property type="nucleotide sequence ID" value="XM_018415303.1"/>
</dbReference>
<evidence type="ECO:0000313" key="3">
    <source>
        <dbReference type="EMBL" id="KPV71885.1"/>
    </source>
</evidence>
<dbReference type="AlphaFoldDB" id="A0A0N8PZB8"/>
<keyword evidence="2" id="KW-0472">Membrane</keyword>
<reference evidence="3 4" key="1">
    <citation type="journal article" date="2015" name="Front. Microbiol.">
        <title>Genome sequence of the plant growth promoting endophytic yeast Rhodotorula graminis WP1.</title>
        <authorList>
            <person name="Firrincieli A."/>
            <person name="Otillar R."/>
            <person name="Salamov A."/>
            <person name="Schmutz J."/>
            <person name="Khan Z."/>
            <person name="Redman R.S."/>
            <person name="Fleck N.D."/>
            <person name="Lindquist E."/>
            <person name="Grigoriev I.V."/>
            <person name="Doty S.L."/>
        </authorList>
    </citation>
    <scope>NUCLEOTIDE SEQUENCE [LARGE SCALE GENOMIC DNA]</scope>
    <source>
        <strain evidence="3 4">WP1</strain>
    </source>
</reference>
<keyword evidence="2" id="KW-0812">Transmembrane</keyword>
<feature type="transmembrane region" description="Helical" evidence="2">
    <location>
        <begin position="248"/>
        <end position="269"/>
    </location>
</feature>
<evidence type="ECO:0000256" key="2">
    <source>
        <dbReference type="SAM" id="Phobius"/>
    </source>
</evidence>
<dbReference type="OMA" id="WWRIERY"/>
<feature type="transmembrane region" description="Helical" evidence="2">
    <location>
        <begin position="39"/>
        <end position="63"/>
    </location>
</feature>
<feature type="compositionally biased region" description="Low complexity" evidence="1">
    <location>
        <begin position="544"/>
        <end position="554"/>
    </location>
</feature>
<feature type="transmembrane region" description="Helical" evidence="2">
    <location>
        <begin position="121"/>
        <end position="143"/>
    </location>
</feature>
<feature type="region of interest" description="Disordered" evidence="1">
    <location>
        <begin position="540"/>
        <end position="561"/>
    </location>
</feature>
<gene>
    <name evidence="3" type="ORF">RHOBADRAFT_50363</name>
</gene>
<dbReference type="EMBL" id="KQ474090">
    <property type="protein sequence ID" value="KPV71885.1"/>
    <property type="molecule type" value="Genomic_DNA"/>
</dbReference>
<feature type="transmembrane region" description="Helical" evidence="2">
    <location>
        <begin position="163"/>
        <end position="186"/>
    </location>
</feature>
<feature type="transmembrane region" description="Helical" evidence="2">
    <location>
        <begin position="84"/>
        <end position="101"/>
    </location>
</feature>
<dbReference type="OrthoDB" id="2528286at2759"/>
<evidence type="ECO:0000313" key="4">
    <source>
        <dbReference type="Proteomes" id="UP000053890"/>
    </source>
</evidence>
<sequence length="675" mass="73032">MDLPSPPQGANPYEFYRDILHRLTVLTPSDAAGFRARLVVLYALCAFLLVACIANFVVHALGYHVKRRRVWLFKLVKRDSGSTLGGLSLFVVLFGAVHTLYRSTVSPGDGAGEEHLAKWSFALWPVAYAVAWLLSFATFQSYLQVEGGATRVFGRSWMAMPAWLENLLFIGGGLATVATHTTLAIIGSKASAEQWRQYRELNTVLDREAAAWEGGPMPAQTAVMLLALMRKYSRAASDFYRTSANLSIGAAVLPVLLVAVNLTMVAFVWRIRRHIKFQISQLPSLQGLSRGARSSVAGQAPQARVMSVVPAPTGVDEMVPVDDVKEELDLDFSVRRASQSPQGSPSPTTRFIALPSLTPPTTRAFSICSRPVLTHDPLTGAKFPVPRVLPTRAQVLELADDVEAAKLGVPEQQVASRVAALIKAERELLIIGLAVTTIAIALGVTSAWSVFVLRRFARSSWTERELVLTLPLWICLVGISIGEALHAYVECRHVVVPWWRGQLYDARERRLSAATTSGDGHAADGAPYRERTLSQDVGGMRHASLSQLQTQSQSRALEDGKARARARTLHLGLGPLARFSPSSSALSGGGSGSSTPRRASHVEFDGAIAVAVEVTETEEVGDELVDPLERDQAASHAPPVSRTGASLFPGGTVSWSEPSGSLAAGEARRKEIWEL</sequence>
<feature type="region of interest" description="Disordered" evidence="1">
    <location>
        <begin position="630"/>
        <end position="668"/>
    </location>
</feature>
<evidence type="ECO:0008006" key="5">
    <source>
        <dbReference type="Google" id="ProtNLM"/>
    </source>
</evidence>
<name>A0A0N8PZB8_RHOGW</name>
<organism evidence="3 4">
    <name type="scientific">Rhodotorula graminis (strain WP1)</name>
    <dbReference type="NCBI Taxonomy" id="578459"/>
    <lineage>
        <taxon>Eukaryota</taxon>
        <taxon>Fungi</taxon>
        <taxon>Dikarya</taxon>
        <taxon>Basidiomycota</taxon>
        <taxon>Pucciniomycotina</taxon>
        <taxon>Microbotryomycetes</taxon>
        <taxon>Sporidiobolales</taxon>
        <taxon>Sporidiobolaceae</taxon>
        <taxon>Rhodotorula</taxon>
    </lineage>
</organism>
<keyword evidence="4" id="KW-1185">Reference proteome</keyword>